<proteinExistence type="predicted"/>
<gene>
    <name evidence="3" type="ORF">ILEXP_LOCUS9924</name>
</gene>
<name>A0ABC8RGV0_9AQUA</name>
<dbReference type="EMBL" id="CAUOFW020001212">
    <property type="protein sequence ID" value="CAK9142269.1"/>
    <property type="molecule type" value="Genomic_DNA"/>
</dbReference>
<dbReference type="Proteomes" id="UP001642360">
    <property type="component" value="Unassembled WGS sequence"/>
</dbReference>
<evidence type="ECO:0000313" key="4">
    <source>
        <dbReference type="Proteomes" id="UP001642360"/>
    </source>
</evidence>
<dbReference type="AlphaFoldDB" id="A0ABC8RGV0"/>
<sequence>MNGYMYISDKPVCLPEIYSPMVDMEMITKNEVLSVLYKYPSFHPHITRPPIGVKIPRKSVSQQDILPPPVLWHEKSANIGCFLPERRNLGKRKWGKSWDGPDNTMKQQKSRIGGKRRIKRRKKNGGQNKKA</sequence>
<dbReference type="InterPro" id="IPR041412">
    <property type="entry name" value="Xrn1_helical"/>
</dbReference>
<evidence type="ECO:0000259" key="2">
    <source>
        <dbReference type="Pfam" id="PF17846"/>
    </source>
</evidence>
<protein>
    <recommendedName>
        <fullName evidence="2">Xrn1 helical domain-containing protein</fullName>
    </recommendedName>
</protein>
<dbReference type="Pfam" id="PF17846">
    <property type="entry name" value="XRN_M"/>
    <property type="match status" value="1"/>
</dbReference>
<feature type="compositionally biased region" description="Basic residues" evidence="1">
    <location>
        <begin position="108"/>
        <end position="131"/>
    </location>
</feature>
<evidence type="ECO:0000256" key="1">
    <source>
        <dbReference type="SAM" id="MobiDB-lite"/>
    </source>
</evidence>
<keyword evidence="4" id="KW-1185">Reference proteome</keyword>
<comment type="caution">
    <text evidence="3">The sequence shown here is derived from an EMBL/GenBank/DDBJ whole genome shotgun (WGS) entry which is preliminary data.</text>
</comment>
<evidence type="ECO:0000313" key="3">
    <source>
        <dbReference type="EMBL" id="CAK9142269.1"/>
    </source>
</evidence>
<feature type="domain" description="Xrn1 helical" evidence="2">
    <location>
        <begin position="1"/>
        <end position="65"/>
    </location>
</feature>
<organism evidence="3 4">
    <name type="scientific">Ilex paraguariensis</name>
    <name type="common">yerba mate</name>
    <dbReference type="NCBI Taxonomy" id="185542"/>
    <lineage>
        <taxon>Eukaryota</taxon>
        <taxon>Viridiplantae</taxon>
        <taxon>Streptophyta</taxon>
        <taxon>Embryophyta</taxon>
        <taxon>Tracheophyta</taxon>
        <taxon>Spermatophyta</taxon>
        <taxon>Magnoliopsida</taxon>
        <taxon>eudicotyledons</taxon>
        <taxon>Gunneridae</taxon>
        <taxon>Pentapetalae</taxon>
        <taxon>asterids</taxon>
        <taxon>campanulids</taxon>
        <taxon>Aquifoliales</taxon>
        <taxon>Aquifoliaceae</taxon>
        <taxon>Ilex</taxon>
    </lineage>
</organism>
<reference evidence="3 4" key="1">
    <citation type="submission" date="2024-02" db="EMBL/GenBank/DDBJ databases">
        <authorList>
            <person name="Vignale AGUSTIN F."/>
            <person name="Sosa J E."/>
            <person name="Modenutti C."/>
        </authorList>
    </citation>
    <scope>NUCLEOTIDE SEQUENCE [LARGE SCALE GENOMIC DNA]</scope>
</reference>
<accession>A0ABC8RGV0</accession>
<feature type="region of interest" description="Disordered" evidence="1">
    <location>
        <begin position="91"/>
        <end position="131"/>
    </location>
</feature>